<evidence type="ECO:0000256" key="8">
    <source>
        <dbReference type="PIRSR" id="PIRSR614732-1"/>
    </source>
</evidence>
<evidence type="ECO:0000313" key="13">
    <source>
        <dbReference type="Proteomes" id="UP001140091"/>
    </source>
</evidence>
<dbReference type="EMBL" id="JANBPK010000847">
    <property type="protein sequence ID" value="KAJ2930200.1"/>
    <property type="molecule type" value="Genomic_DNA"/>
</dbReference>
<dbReference type="InterPro" id="IPR013785">
    <property type="entry name" value="Aldolase_TIM"/>
</dbReference>
<feature type="binding site" evidence="9">
    <location>
        <position position="64"/>
    </location>
    <ligand>
        <name>substrate</name>
    </ligand>
</feature>
<evidence type="ECO:0000256" key="3">
    <source>
        <dbReference type="ARBA" id="ARBA00012321"/>
    </source>
</evidence>
<dbReference type="GO" id="GO:0006207">
    <property type="term" value="P:'de novo' pyrimidine nucleobase biosynthetic process"/>
    <property type="evidence" value="ECO:0007669"/>
    <property type="project" value="InterPro"/>
</dbReference>
<evidence type="ECO:0000256" key="10">
    <source>
        <dbReference type="RuleBase" id="RU000512"/>
    </source>
</evidence>
<dbReference type="SMART" id="SM00934">
    <property type="entry name" value="OMPdecase"/>
    <property type="match status" value="1"/>
</dbReference>
<name>A0A9W8MFN2_9AGAR</name>
<evidence type="ECO:0000256" key="5">
    <source>
        <dbReference type="ARBA" id="ARBA00022793"/>
    </source>
</evidence>
<dbReference type="CDD" id="cd04725">
    <property type="entry name" value="OMP_decarboxylase_like"/>
    <property type="match status" value="1"/>
</dbReference>
<dbReference type="PANTHER" id="PTHR19278">
    <property type="entry name" value="OROTATE PHOSPHORIBOSYLTRANSFERASE"/>
    <property type="match status" value="1"/>
</dbReference>
<evidence type="ECO:0000256" key="2">
    <source>
        <dbReference type="ARBA" id="ARBA00011018"/>
    </source>
</evidence>
<dbReference type="PANTHER" id="PTHR19278:SF9">
    <property type="entry name" value="URIDINE 5'-MONOPHOSPHATE SYNTHASE"/>
    <property type="match status" value="1"/>
</dbReference>
<accession>A0A9W8MFN2</accession>
<dbReference type="NCBIfam" id="TIGR01740">
    <property type="entry name" value="pyrF"/>
    <property type="match status" value="1"/>
</dbReference>
<feature type="binding site" evidence="9">
    <location>
        <position position="155"/>
    </location>
    <ligand>
        <name>substrate</name>
    </ligand>
</feature>
<dbReference type="GO" id="GO:0044205">
    <property type="term" value="P:'de novo' UMP biosynthetic process"/>
    <property type="evidence" value="ECO:0007669"/>
    <property type="project" value="InterPro"/>
</dbReference>
<feature type="non-terminal residue" evidence="12">
    <location>
        <position position="1"/>
    </location>
</feature>
<comment type="pathway">
    <text evidence="1 10">Pyrimidine metabolism; UMP biosynthesis via de novo pathway; UMP from orotate: step 2/2.</text>
</comment>
<dbReference type="Proteomes" id="UP001140091">
    <property type="component" value="Unassembled WGS sequence"/>
</dbReference>
<reference evidence="12" key="1">
    <citation type="submission" date="2022-06" db="EMBL/GenBank/DDBJ databases">
        <title>Genome Sequence of Candolleomyces eurysporus.</title>
        <authorList>
            <person name="Buettner E."/>
        </authorList>
    </citation>
    <scope>NUCLEOTIDE SEQUENCE</scope>
    <source>
        <strain evidence="12">VTCC 930004</strain>
    </source>
</reference>
<sequence length="284" mass="31271">MASAAHKRSYAERSKAHTNPAAKLLLETMERKKTNLCVSVDTVKSADFLAIIDAYRDFDCLILKTHVDILEDFNDSVIERLESLSKKHDFLIFEDRKFADIGNTVAMQYSAGVHKIAKWSHITNAHPVPGPSVVQGLASVGMPLQRGLLLLAEMSTAGTLAKGLYTEEAVQMARKNKDFVIGFIAQRRMDGVGALQEDDTSNEDFLILTPGVGLDEKGDAMGQQYRTPRQVVLGSGCDVIIVGRGIYGKDLNAVDVIAARAERYMTEGWSAYLERISSDRDVCD</sequence>
<dbReference type="Pfam" id="PF00215">
    <property type="entry name" value="OMPdecase"/>
    <property type="match status" value="1"/>
</dbReference>
<proteinExistence type="inferred from homology"/>
<keyword evidence="5 10" id="KW-0210">Decarboxylase</keyword>
<dbReference type="InterPro" id="IPR018089">
    <property type="entry name" value="OMPdecase_AS"/>
</dbReference>
<comment type="caution">
    <text evidence="12">The sequence shown here is derived from an EMBL/GenBank/DDBJ whole genome shotgun (WGS) entry which is preliminary data.</text>
</comment>
<feature type="binding site" evidence="9">
    <location>
        <position position="41"/>
    </location>
    <ligand>
        <name>substrate</name>
    </ligand>
</feature>
<feature type="binding site" evidence="9">
    <location>
        <position position="223"/>
    </location>
    <ligand>
        <name>substrate</name>
    </ligand>
</feature>
<dbReference type="Gene3D" id="3.20.20.70">
    <property type="entry name" value="Aldolase class I"/>
    <property type="match status" value="1"/>
</dbReference>
<dbReference type="InterPro" id="IPR014732">
    <property type="entry name" value="OMPdecase"/>
</dbReference>
<dbReference type="InterPro" id="IPR001754">
    <property type="entry name" value="OMPdeCOase_dom"/>
</dbReference>
<feature type="domain" description="Orotidine 5'-phosphate decarboxylase" evidence="11">
    <location>
        <begin position="35"/>
        <end position="259"/>
    </location>
</feature>
<dbReference type="GO" id="GO:0004590">
    <property type="term" value="F:orotidine-5'-phosphate decarboxylase activity"/>
    <property type="evidence" value="ECO:0007669"/>
    <property type="project" value="UniProtKB-EC"/>
</dbReference>
<feature type="binding site" evidence="9">
    <location>
        <position position="244"/>
    </location>
    <ligand>
        <name>substrate</name>
    </ligand>
</feature>
<comment type="catalytic activity">
    <reaction evidence="10">
        <text>orotidine 5'-phosphate + H(+) = UMP + CO2</text>
        <dbReference type="Rhea" id="RHEA:11596"/>
        <dbReference type="ChEBI" id="CHEBI:15378"/>
        <dbReference type="ChEBI" id="CHEBI:16526"/>
        <dbReference type="ChEBI" id="CHEBI:57538"/>
        <dbReference type="ChEBI" id="CHEBI:57865"/>
        <dbReference type="EC" id="4.1.1.23"/>
    </reaction>
</comment>
<keyword evidence="7 10" id="KW-0456">Lyase</keyword>
<dbReference type="EC" id="4.1.1.23" evidence="3 10"/>
<feature type="active site" description="For OMPdecase activity" evidence="8">
    <location>
        <position position="95"/>
    </location>
</feature>
<feature type="active site" description="For OMPdecase activity" evidence="8">
    <location>
        <position position="97"/>
    </location>
</feature>
<dbReference type="SUPFAM" id="SSF51366">
    <property type="entry name" value="Ribulose-phoshate binding barrel"/>
    <property type="match status" value="1"/>
</dbReference>
<evidence type="ECO:0000256" key="9">
    <source>
        <dbReference type="PIRSR" id="PIRSR614732-2"/>
    </source>
</evidence>
<protein>
    <recommendedName>
        <fullName evidence="4 10">Orotidine 5'-phosphate decarboxylase</fullName>
        <ecNumber evidence="3 10">4.1.1.23</ecNumber>
    </recommendedName>
</protein>
<evidence type="ECO:0000259" key="11">
    <source>
        <dbReference type="SMART" id="SM00934"/>
    </source>
</evidence>
<keyword evidence="13" id="KW-1185">Reference proteome</keyword>
<comment type="similarity">
    <text evidence="2 10">Belongs to the OMP decarboxylase family.</text>
</comment>
<dbReference type="GO" id="GO:0004588">
    <property type="term" value="F:orotate phosphoribosyltransferase activity"/>
    <property type="evidence" value="ECO:0007669"/>
    <property type="project" value="TreeGrafter"/>
</dbReference>
<evidence type="ECO:0000256" key="7">
    <source>
        <dbReference type="ARBA" id="ARBA00023239"/>
    </source>
</evidence>
<evidence type="ECO:0000256" key="6">
    <source>
        <dbReference type="ARBA" id="ARBA00022975"/>
    </source>
</evidence>
<gene>
    <name evidence="12" type="ORF">H1R20_g6912</name>
</gene>
<dbReference type="FunFam" id="3.20.20.70:FF:000114">
    <property type="entry name" value="Decarboxylase,orotidine phosphate"/>
    <property type="match status" value="1"/>
</dbReference>
<evidence type="ECO:0000256" key="1">
    <source>
        <dbReference type="ARBA" id="ARBA00004861"/>
    </source>
</evidence>
<evidence type="ECO:0000256" key="4">
    <source>
        <dbReference type="ARBA" id="ARBA00021923"/>
    </source>
</evidence>
<dbReference type="OrthoDB" id="10263753at2759"/>
<evidence type="ECO:0000313" key="12">
    <source>
        <dbReference type="EMBL" id="KAJ2930200.1"/>
    </source>
</evidence>
<dbReference type="PROSITE" id="PS00156">
    <property type="entry name" value="OMPDECASE"/>
    <property type="match status" value="1"/>
</dbReference>
<organism evidence="12 13">
    <name type="scientific">Candolleomyces eurysporus</name>
    <dbReference type="NCBI Taxonomy" id="2828524"/>
    <lineage>
        <taxon>Eukaryota</taxon>
        <taxon>Fungi</taxon>
        <taxon>Dikarya</taxon>
        <taxon>Basidiomycota</taxon>
        <taxon>Agaricomycotina</taxon>
        <taxon>Agaricomycetes</taxon>
        <taxon>Agaricomycetidae</taxon>
        <taxon>Agaricales</taxon>
        <taxon>Agaricineae</taxon>
        <taxon>Psathyrellaceae</taxon>
        <taxon>Candolleomyces</taxon>
    </lineage>
</organism>
<feature type="active site" description="For OMPdecase activity" evidence="8">
    <location>
        <position position="100"/>
    </location>
</feature>
<dbReference type="InterPro" id="IPR011060">
    <property type="entry name" value="RibuloseP-bd_barrel"/>
</dbReference>
<keyword evidence="6 10" id="KW-0665">Pyrimidine biosynthesis</keyword>
<dbReference type="AlphaFoldDB" id="A0A9W8MFN2"/>
<feature type="binding site" evidence="9">
    <location>
        <position position="243"/>
    </location>
    <ligand>
        <name>substrate</name>
    </ligand>
</feature>